<evidence type="ECO:0000313" key="3">
    <source>
        <dbReference type="Proteomes" id="UP000019132"/>
    </source>
</evidence>
<dbReference type="SUPFAM" id="SSF53098">
    <property type="entry name" value="Ribonuclease H-like"/>
    <property type="match status" value="1"/>
</dbReference>
<keyword evidence="3" id="KW-1185">Reference proteome</keyword>
<dbReference type="GO" id="GO:0004523">
    <property type="term" value="F:RNA-DNA hybrid ribonuclease activity"/>
    <property type="evidence" value="ECO:0007669"/>
    <property type="project" value="InterPro"/>
</dbReference>
<proteinExistence type="predicted"/>
<feature type="domain" description="RNase H type-1" evidence="1">
    <location>
        <begin position="5"/>
        <end position="94"/>
    </location>
</feature>
<reference evidence="2" key="3">
    <citation type="submission" date="2015-02" db="UniProtKB">
        <authorList>
            <consortium name="EnsemblProtists"/>
        </authorList>
    </citation>
    <scope>IDENTIFICATION</scope>
    <source>
        <strain evidence="2">DAOM BR144</strain>
    </source>
</reference>
<dbReference type="InterPro" id="IPR036397">
    <property type="entry name" value="RNaseH_sf"/>
</dbReference>
<dbReference type="EMBL" id="GL376625">
    <property type="status" value="NOT_ANNOTATED_CDS"/>
    <property type="molecule type" value="Genomic_DNA"/>
</dbReference>
<dbReference type="InterPro" id="IPR012337">
    <property type="entry name" value="RNaseH-like_sf"/>
</dbReference>
<reference evidence="3" key="1">
    <citation type="journal article" date="2010" name="Genome Biol.">
        <title>Genome sequence of the necrotrophic plant pathogen Pythium ultimum reveals original pathogenicity mechanisms and effector repertoire.</title>
        <authorList>
            <person name="Levesque C.A."/>
            <person name="Brouwer H."/>
            <person name="Cano L."/>
            <person name="Hamilton J.P."/>
            <person name="Holt C."/>
            <person name="Huitema E."/>
            <person name="Raffaele S."/>
            <person name="Robideau G.P."/>
            <person name="Thines M."/>
            <person name="Win J."/>
            <person name="Zerillo M.M."/>
            <person name="Beakes G.W."/>
            <person name="Boore J.L."/>
            <person name="Busam D."/>
            <person name="Dumas B."/>
            <person name="Ferriera S."/>
            <person name="Fuerstenberg S.I."/>
            <person name="Gachon C.M."/>
            <person name="Gaulin E."/>
            <person name="Govers F."/>
            <person name="Grenville-Briggs L."/>
            <person name="Horner N."/>
            <person name="Hostetler J."/>
            <person name="Jiang R.H."/>
            <person name="Johnson J."/>
            <person name="Krajaejun T."/>
            <person name="Lin H."/>
            <person name="Meijer H.J."/>
            <person name="Moore B."/>
            <person name="Morris P."/>
            <person name="Phuntmart V."/>
            <person name="Puiu D."/>
            <person name="Shetty J."/>
            <person name="Stajich J.E."/>
            <person name="Tripathy S."/>
            <person name="Wawra S."/>
            <person name="van West P."/>
            <person name="Whitty B.R."/>
            <person name="Coutinho P.M."/>
            <person name="Henrissat B."/>
            <person name="Martin F."/>
            <person name="Thomas P.D."/>
            <person name="Tyler B.M."/>
            <person name="De Vries R.P."/>
            <person name="Kamoun S."/>
            <person name="Yandell M."/>
            <person name="Tisserat N."/>
            <person name="Buell C.R."/>
        </authorList>
    </citation>
    <scope>NUCLEOTIDE SEQUENCE</scope>
    <source>
        <strain evidence="3">DAOM:BR144</strain>
    </source>
</reference>
<dbReference type="VEuPathDB" id="FungiDB:PYU1_G005931"/>
<dbReference type="HOGENOM" id="CLU_095977_4_0_1"/>
<dbReference type="EnsemblProtists" id="PYU1_T005943">
    <property type="protein sequence ID" value="PYU1_T005943"/>
    <property type="gene ID" value="PYU1_G005931"/>
</dbReference>
<organism evidence="2 3">
    <name type="scientific">Globisporangium ultimum (strain ATCC 200006 / CBS 805.95 / DAOM BR144)</name>
    <name type="common">Pythium ultimum</name>
    <dbReference type="NCBI Taxonomy" id="431595"/>
    <lineage>
        <taxon>Eukaryota</taxon>
        <taxon>Sar</taxon>
        <taxon>Stramenopiles</taxon>
        <taxon>Oomycota</taxon>
        <taxon>Peronosporomycetes</taxon>
        <taxon>Pythiales</taxon>
        <taxon>Pythiaceae</taxon>
        <taxon>Globisporangium</taxon>
    </lineage>
</organism>
<dbReference type="Gene3D" id="3.30.420.10">
    <property type="entry name" value="Ribonuclease H-like superfamily/Ribonuclease H"/>
    <property type="match status" value="1"/>
</dbReference>
<sequence length="174" mass="19953">MSYSHSTTTNNMAEYCGLLHGLRYAHDHQYLPLHVVEDSSMIIWQQTLHVPSKKTRLALLYHKTKCYANAMRISSWAHHFGAYNKMADMAANHAMDRVMPSQYPLPTTRAEGDKIQQYMENDVGHWFNMEHGQQRASCLDKHAATDNMRNFLISRFGETPAAPNNLRDEVATVT</sequence>
<dbReference type="InterPro" id="IPR002156">
    <property type="entry name" value="RNaseH_domain"/>
</dbReference>
<evidence type="ECO:0000313" key="2">
    <source>
        <dbReference type="EnsemblProtists" id="PYU1_T005943"/>
    </source>
</evidence>
<accession>K3WLV1</accession>
<reference evidence="3" key="2">
    <citation type="submission" date="2010-04" db="EMBL/GenBank/DDBJ databases">
        <authorList>
            <person name="Buell R."/>
            <person name="Hamilton J."/>
            <person name="Hostetler J."/>
        </authorList>
    </citation>
    <scope>NUCLEOTIDE SEQUENCE [LARGE SCALE GENOMIC DNA]</scope>
    <source>
        <strain evidence="3">DAOM:BR144</strain>
    </source>
</reference>
<dbReference type="InParanoid" id="K3WLV1"/>
<dbReference type="AlphaFoldDB" id="K3WLV1"/>
<dbReference type="GO" id="GO:0003676">
    <property type="term" value="F:nucleic acid binding"/>
    <property type="evidence" value="ECO:0007669"/>
    <property type="project" value="InterPro"/>
</dbReference>
<dbReference type="Proteomes" id="UP000019132">
    <property type="component" value="Unassembled WGS sequence"/>
</dbReference>
<evidence type="ECO:0000259" key="1">
    <source>
        <dbReference type="Pfam" id="PF13456"/>
    </source>
</evidence>
<dbReference type="Pfam" id="PF13456">
    <property type="entry name" value="RVT_3"/>
    <property type="match status" value="1"/>
</dbReference>
<protein>
    <recommendedName>
        <fullName evidence="1">RNase H type-1 domain-containing protein</fullName>
    </recommendedName>
</protein>
<name>K3WLV1_GLOUD</name>